<reference evidence="2 3" key="1">
    <citation type="submission" date="2020-06" db="EMBL/GenBank/DDBJ databases">
        <title>Genome mining for natural products.</title>
        <authorList>
            <person name="Zhang B."/>
            <person name="Shi J."/>
            <person name="Ge H."/>
        </authorList>
    </citation>
    <scope>NUCLEOTIDE SEQUENCE [LARGE SCALE GENOMIC DNA]</scope>
    <source>
        <strain evidence="2 3">NA02069</strain>
    </source>
</reference>
<name>A0A7H8T1F3_STRCX</name>
<dbReference type="PANTHER" id="PTHR47129:SF1">
    <property type="entry name" value="NMRA-LIKE DOMAIN-CONTAINING PROTEIN"/>
    <property type="match status" value="1"/>
</dbReference>
<feature type="domain" description="NmrA-like" evidence="1">
    <location>
        <begin position="2"/>
        <end position="250"/>
    </location>
</feature>
<protein>
    <submittedName>
        <fullName evidence="2">NmrA family NAD(P)-binding protein</fullName>
    </submittedName>
</protein>
<dbReference type="Pfam" id="PF05368">
    <property type="entry name" value="NmrA"/>
    <property type="match status" value="1"/>
</dbReference>
<keyword evidence="3" id="KW-1185">Reference proteome</keyword>
<dbReference type="Proteomes" id="UP000509418">
    <property type="component" value="Chromosome"/>
</dbReference>
<proteinExistence type="predicted"/>
<evidence type="ECO:0000313" key="3">
    <source>
        <dbReference type="Proteomes" id="UP000509418"/>
    </source>
</evidence>
<dbReference type="InterPro" id="IPR036291">
    <property type="entry name" value="NAD(P)-bd_dom_sf"/>
</dbReference>
<dbReference type="SUPFAM" id="SSF51735">
    <property type="entry name" value="NAD(P)-binding Rossmann-fold domains"/>
    <property type="match status" value="1"/>
</dbReference>
<sequence>MTLVVMGATGKLGRVAVRSLIDRGIAPNEIVAVGRNESALQELADQGTTVARVDYSDTEGLRRALDGATAALLISGNEMGVRVEQHRNVIEASVAAGVGNLVYTSVPNARETSLFLAPDHKVTEEIIEKSGISATILRNNFYAEGFQADFTRARDTGLLANSAGEGRVATAPRAEFAEAAAVALAGREWDGKIYELGGDHAWTYAEFAATAAEVLGKPVRYQNLSPEQEAAAAHDAGVDEAIARRISVRNAGIREGAVDRITDDLSTLLGRPTTTLASTMRTWV</sequence>
<dbReference type="PANTHER" id="PTHR47129">
    <property type="entry name" value="QUINONE OXIDOREDUCTASE 2"/>
    <property type="match status" value="1"/>
</dbReference>
<dbReference type="EMBL" id="CP056041">
    <property type="protein sequence ID" value="QKZ17313.1"/>
    <property type="molecule type" value="Genomic_DNA"/>
</dbReference>
<dbReference type="Gene3D" id="3.90.25.10">
    <property type="entry name" value="UDP-galactose 4-epimerase, domain 1"/>
    <property type="match status" value="1"/>
</dbReference>
<evidence type="ECO:0000313" key="2">
    <source>
        <dbReference type="EMBL" id="QKZ17313.1"/>
    </source>
</evidence>
<dbReference type="InterPro" id="IPR052718">
    <property type="entry name" value="NmrA-type_oxidoreductase"/>
</dbReference>
<evidence type="ECO:0000259" key="1">
    <source>
        <dbReference type="Pfam" id="PF05368"/>
    </source>
</evidence>
<gene>
    <name evidence="2" type="ORF">HUT05_08075</name>
</gene>
<dbReference type="InterPro" id="IPR008030">
    <property type="entry name" value="NmrA-like"/>
</dbReference>
<accession>A0A7H8T1F3</accession>
<dbReference type="RefSeq" id="WP_176574662.1">
    <property type="nucleotide sequence ID" value="NZ_CBDRGH010000066.1"/>
</dbReference>
<dbReference type="Gene3D" id="3.40.50.720">
    <property type="entry name" value="NAD(P)-binding Rossmann-like Domain"/>
    <property type="match status" value="1"/>
</dbReference>
<organism evidence="2 3">
    <name type="scientific">Streptomyces chartreusis</name>
    <dbReference type="NCBI Taxonomy" id="1969"/>
    <lineage>
        <taxon>Bacteria</taxon>
        <taxon>Bacillati</taxon>
        <taxon>Actinomycetota</taxon>
        <taxon>Actinomycetes</taxon>
        <taxon>Kitasatosporales</taxon>
        <taxon>Streptomycetaceae</taxon>
        <taxon>Streptomyces</taxon>
    </lineage>
</organism>
<dbReference type="AlphaFoldDB" id="A0A7H8T1F3"/>